<evidence type="ECO:0000256" key="7">
    <source>
        <dbReference type="ARBA" id="ARBA00023136"/>
    </source>
</evidence>
<dbReference type="EMBL" id="KK784885">
    <property type="protein sequence ID" value="KDO73522.1"/>
    <property type="molecule type" value="Genomic_DNA"/>
</dbReference>
<proteinExistence type="inferred from homology"/>
<dbReference type="Proteomes" id="UP000027120">
    <property type="component" value="Unassembled WGS sequence"/>
</dbReference>
<evidence type="ECO:0000256" key="5">
    <source>
        <dbReference type="ARBA" id="ARBA00022927"/>
    </source>
</evidence>
<evidence type="ECO:0000256" key="9">
    <source>
        <dbReference type="SAM" id="MobiDB-lite"/>
    </source>
</evidence>
<keyword evidence="4" id="KW-0813">Transport</keyword>
<keyword evidence="6" id="KW-0333">Golgi apparatus</keyword>
<dbReference type="GO" id="GO:0000139">
    <property type="term" value="C:Golgi membrane"/>
    <property type="evidence" value="ECO:0007669"/>
    <property type="project" value="UniProtKB-SubCell"/>
</dbReference>
<dbReference type="PIRSF" id="PIRSF015415">
    <property type="entry name" value="COG8"/>
    <property type="match status" value="1"/>
</dbReference>
<keyword evidence="7" id="KW-0472">Membrane</keyword>
<dbReference type="GO" id="GO:0017119">
    <property type="term" value="C:Golgi transport complex"/>
    <property type="evidence" value="ECO:0007669"/>
    <property type="project" value="InterPro"/>
</dbReference>
<dbReference type="InterPro" id="IPR016632">
    <property type="entry name" value="COG8_Metazoal_Plant"/>
</dbReference>
<comment type="similarity">
    <text evidence="2">Belongs to the COG8 family.</text>
</comment>
<keyword evidence="11" id="KW-1185">Reference proteome</keyword>
<feature type="compositionally biased region" description="Acidic residues" evidence="9">
    <location>
        <begin position="427"/>
        <end position="437"/>
    </location>
</feature>
<dbReference type="PANTHER" id="PTHR21311:SF0">
    <property type="entry name" value="CONSERVED OLIGOMERIC GOLGI COMPLEX SUBUNIT 8"/>
    <property type="match status" value="1"/>
</dbReference>
<gene>
    <name evidence="10" type="ORF">CISIN_1g008368mg</name>
</gene>
<sequence>MNQMLLANHSTLLDLLEIPQLMDTCVRNGNYDEALDLEAYVCKLSTLHPKLPIIQALAAEVKQTTQSLLSQLLQKLRSNIQLPECLRIIGYLRRIGVFSEYEMRLQFLRCREAWLTGILEDLDQKNAYEYLKGMINCHRMHLFDVVNQYRAIFADDTSGSEENYDGGLLFSWAMHQITAHLKTLKVMLPKITEGVSLSNILDQCMYCAMGLGWVGLDFRGLLPPLFEEAVLKLFLKNMSTAVENFQLVLDSHRWVPLPAVGYPAHSVGEESQEDVTPPSYLMEHPPLAVFINGVSAAMNELRPCAPLSLKHVLAEELIKGLQAVSDSLLRYSTTRMLRENESGLFLSLCRAFIEVAYPHCATCFGRCYPGGAALIMDAKSLYDGLGRLSTHSPSRELPKPVNDADGKTITENGDLPVVENGVNPAAEETEGTNEDEKEQLLQTEQKWEE</sequence>
<dbReference type="GO" id="GO:0015031">
    <property type="term" value="P:protein transport"/>
    <property type="evidence" value="ECO:0007669"/>
    <property type="project" value="UniProtKB-KW"/>
</dbReference>
<comment type="subcellular location">
    <subcellularLocation>
        <location evidence="1">Golgi apparatus membrane</location>
        <topology evidence="1">Peripheral membrane protein</topology>
    </subcellularLocation>
</comment>
<evidence type="ECO:0000256" key="8">
    <source>
        <dbReference type="ARBA" id="ARBA00031347"/>
    </source>
</evidence>
<evidence type="ECO:0000256" key="2">
    <source>
        <dbReference type="ARBA" id="ARBA00006419"/>
    </source>
</evidence>
<protein>
    <recommendedName>
        <fullName evidence="3">Conserved oligomeric Golgi complex subunit 8</fullName>
    </recommendedName>
    <alternativeName>
        <fullName evidence="8">Component of oligomeric Golgi complex 8</fullName>
    </alternativeName>
</protein>
<evidence type="ECO:0000313" key="10">
    <source>
        <dbReference type="EMBL" id="KDO73522.1"/>
    </source>
</evidence>
<evidence type="ECO:0000313" key="11">
    <source>
        <dbReference type="Proteomes" id="UP000027120"/>
    </source>
</evidence>
<keyword evidence="5" id="KW-0653">Protein transport</keyword>
<dbReference type="SUPFAM" id="SSF74788">
    <property type="entry name" value="Cullin repeat-like"/>
    <property type="match status" value="1"/>
</dbReference>
<dbReference type="Pfam" id="PF04124">
    <property type="entry name" value="Dor1"/>
    <property type="match status" value="1"/>
</dbReference>
<evidence type="ECO:0000256" key="6">
    <source>
        <dbReference type="ARBA" id="ARBA00023034"/>
    </source>
</evidence>
<dbReference type="AlphaFoldDB" id="A0A067GDD7"/>
<reference evidence="10 11" key="1">
    <citation type="submission" date="2014-04" db="EMBL/GenBank/DDBJ databases">
        <authorList>
            <consortium name="International Citrus Genome Consortium"/>
            <person name="Gmitter F."/>
            <person name="Chen C."/>
            <person name="Farmerie W."/>
            <person name="Harkins T."/>
            <person name="Desany B."/>
            <person name="Mohiuddin M."/>
            <person name="Kodira C."/>
            <person name="Borodovsky M."/>
            <person name="Lomsadze A."/>
            <person name="Burns P."/>
            <person name="Jenkins J."/>
            <person name="Prochnik S."/>
            <person name="Shu S."/>
            <person name="Chapman J."/>
            <person name="Pitluck S."/>
            <person name="Schmutz J."/>
            <person name="Rokhsar D."/>
        </authorList>
    </citation>
    <scope>NUCLEOTIDE SEQUENCE</scope>
</reference>
<dbReference type="InterPro" id="IPR007255">
    <property type="entry name" value="COG8"/>
</dbReference>
<feature type="compositionally biased region" description="Basic and acidic residues" evidence="9">
    <location>
        <begin position="393"/>
        <end position="408"/>
    </location>
</feature>
<evidence type="ECO:0000256" key="3">
    <source>
        <dbReference type="ARBA" id="ARBA00020983"/>
    </source>
</evidence>
<feature type="region of interest" description="Disordered" evidence="9">
    <location>
        <begin position="392"/>
        <end position="449"/>
    </location>
</feature>
<name>A0A067GDD7_CITSI</name>
<evidence type="ECO:0000256" key="1">
    <source>
        <dbReference type="ARBA" id="ARBA00004395"/>
    </source>
</evidence>
<organism evidence="10 11">
    <name type="scientific">Citrus sinensis</name>
    <name type="common">Sweet orange</name>
    <name type="synonym">Citrus aurantium var. sinensis</name>
    <dbReference type="NCBI Taxonomy" id="2711"/>
    <lineage>
        <taxon>Eukaryota</taxon>
        <taxon>Viridiplantae</taxon>
        <taxon>Streptophyta</taxon>
        <taxon>Embryophyta</taxon>
        <taxon>Tracheophyta</taxon>
        <taxon>Spermatophyta</taxon>
        <taxon>Magnoliopsida</taxon>
        <taxon>eudicotyledons</taxon>
        <taxon>Gunneridae</taxon>
        <taxon>Pentapetalae</taxon>
        <taxon>rosids</taxon>
        <taxon>malvids</taxon>
        <taxon>Sapindales</taxon>
        <taxon>Rutaceae</taxon>
        <taxon>Aurantioideae</taxon>
        <taxon>Citrus</taxon>
    </lineage>
</organism>
<dbReference type="InterPro" id="IPR016159">
    <property type="entry name" value="Cullin_repeat-like_dom_sf"/>
</dbReference>
<dbReference type="SMR" id="A0A067GDD7"/>
<feature type="compositionally biased region" description="Polar residues" evidence="9">
    <location>
        <begin position="440"/>
        <end position="449"/>
    </location>
</feature>
<dbReference type="PANTHER" id="PTHR21311">
    <property type="entry name" value="CONSERVED OLIGOMERIC GOLGI COMPLEX COMPONENT 8"/>
    <property type="match status" value="1"/>
</dbReference>
<evidence type="ECO:0000256" key="4">
    <source>
        <dbReference type="ARBA" id="ARBA00022448"/>
    </source>
</evidence>
<accession>A0A067GDD7</accession>